<reference evidence="4" key="2">
    <citation type="submission" date="2010-05" db="EMBL/GenBank/DDBJ databases">
        <title>The Genome Sequence of Magnaporthe poae strain ATCC 64411.</title>
        <authorList>
            <consortium name="The Broad Institute Genome Sequencing Platform"/>
            <consortium name="Broad Institute Genome Sequencing Center for Infectious Disease"/>
            <person name="Ma L.-J."/>
            <person name="Dead R."/>
            <person name="Young S."/>
            <person name="Zeng Q."/>
            <person name="Koehrsen M."/>
            <person name="Alvarado L."/>
            <person name="Berlin A."/>
            <person name="Chapman S.B."/>
            <person name="Chen Z."/>
            <person name="Freedman E."/>
            <person name="Gellesch M."/>
            <person name="Goldberg J."/>
            <person name="Griggs A."/>
            <person name="Gujja S."/>
            <person name="Heilman E.R."/>
            <person name="Heiman D."/>
            <person name="Hepburn T."/>
            <person name="Howarth C."/>
            <person name="Jen D."/>
            <person name="Larson L."/>
            <person name="Mehta T."/>
            <person name="Neiman D."/>
            <person name="Pearson M."/>
            <person name="Roberts A."/>
            <person name="Saif S."/>
            <person name="Shea T."/>
            <person name="Shenoy N."/>
            <person name="Sisk P."/>
            <person name="Stolte C."/>
            <person name="Sykes S."/>
            <person name="Walk T."/>
            <person name="White J."/>
            <person name="Yandava C."/>
            <person name="Haas B."/>
            <person name="Nusbaum C."/>
            <person name="Birren B."/>
        </authorList>
    </citation>
    <scope>NUCLEOTIDE SEQUENCE</scope>
    <source>
        <strain evidence="4">ATCC 64411</strain>
    </source>
</reference>
<evidence type="ECO:0000313" key="4">
    <source>
        <dbReference type="EMBL" id="KLU87302.1"/>
    </source>
</evidence>
<evidence type="ECO:0000256" key="1">
    <source>
        <dbReference type="SAM" id="MobiDB-lite"/>
    </source>
</evidence>
<evidence type="ECO:0000313" key="5">
    <source>
        <dbReference type="EnsemblFungi" id="MAPG_06303T0"/>
    </source>
</evidence>
<feature type="transmembrane region" description="Helical" evidence="2">
    <location>
        <begin position="217"/>
        <end position="235"/>
    </location>
</feature>
<keyword evidence="2" id="KW-0472">Membrane</keyword>
<feature type="compositionally biased region" description="Polar residues" evidence="1">
    <location>
        <begin position="55"/>
        <end position="66"/>
    </location>
</feature>
<keyword evidence="6" id="KW-1185">Reference proteome</keyword>
<gene>
    <name evidence="4" type="ORF">MAPG_06303</name>
</gene>
<keyword evidence="2" id="KW-0812">Transmembrane</keyword>
<dbReference type="EMBL" id="ADBL01001520">
    <property type="status" value="NOT_ANNOTATED_CDS"/>
    <property type="molecule type" value="Genomic_DNA"/>
</dbReference>
<reference evidence="6" key="1">
    <citation type="submission" date="2010-05" db="EMBL/GenBank/DDBJ databases">
        <title>The genome sequence of Magnaporthe poae strain ATCC 64411.</title>
        <authorList>
            <person name="Ma L.-J."/>
            <person name="Dead R."/>
            <person name="Young S."/>
            <person name="Zeng Q."/>
            <person name="Koehrsen M."/>
            <person name="Alvarado L."/>
            <person name="Berlin A."/>
            <person name="Chapman S.B."/>
            <person name="Chen Z."/>
            <person name="Freedman E."/>
            <person name="Gellesch M."/>
            <person name="Goldberg J."/>
            <person name="Griggs A."/>
            <person name="Gujja S."/>
            <person name="Heilman E.R."/>
            <person name="Heiman D."/>
            <person name="Hepburn T."/>
            <person name="Howarth C."/>
            <person name="Jen D."/>
            <person name="Larson L."/>
            <person name="Mehta T."/>
            <person name="Neiman D."/>
            <person name="Pearson M."/>
            <person name="Roberts A."/>
            <person name="Saif S."/>
            <person name="Shea T."/>
            <person name="Shenoy N."/>
            <person name="Sisk P."/>
            <person name="Stolte C."/>
            <person name="Sykes S."/>
            <person name="Walk T."/>
            <person name="White J."/>
            <person name="Yandava C."/>
            <person name="Haas B."/>
            <person name="Nusbaum C."/>
            <person name="Birren B."/>
        </authorList>
    </citation>
    <scope>NUCLEOTIDE SEQUENCE [LARGE SCALE GENOMIC DNA]</scope>
    <source>
        <strain evidence="6">ATCC 64411 / 73-15</strain>
    </source>
</reference>
<dbReference type="VEuPathDB" id="FungiDB:MAPG_06303"/>
<reference evidence="5" key="5">
    <citation type="submission" date="2015-06" db="UniProtKB">
        <authorList>
            <consortium name="EnsemblFungi"/>
        </authorList>
    </citation>
    <scope>IDENTIFICATION</scope>
    <source>
        <strain evidence="5">ATCC 64411</strain>
    </source>
</reference>
<name>A0A0C4E1N8_MAGP6</name>
<dbReference type="Proteomes" id="UP000011715">
    <property type="component" value="Unassembled WGS sequence"/>
</dbReference>
<proteinExistence type="predicted"/>
<feature type="domain" description="Fatty acid desaturase" evidence="3">
    <location>
        <begin position="214"/>
        <end position="438"/>
    </location>
</feature>
<sequence length="511" mass="58263">MDGSGIVIDPHLPRTDIIALENLIGDIREARAAVATDDVPGAAQSGSALTVDGAGNTTATARSGSPNGSGGALLPGDDLEAVASGRATPHGGNAATDRRSRRSSPSSAGHSAKQQMPKRDGVVLDKDARHKLAQEALESLSDPKHPNFEPTVFVSVDLKDLKLPAFVDRYLLRPYIRVAQNVVRYKTDVVMLTHLIIYFTTSIPSTIWLFWSFTWTHAVIHFLMQLFYMPTYTLMMHQHIHQRGVLAKGWPSLIDHAFPYILDPLMGHTWNSYYYHHVKHHHVEGNGPGDLSSTIYFQRDNPWHFAQYVGRFYFLIWLDLPLYFFRTRKYKLSAKSAFSELGSYAAMYCLWRFVNARAAFMAVILPFLLLRAAFMAGNWGQHAFVDWEDADSDYRSSITLIDVPSNRYCFNDGYHTSHHLNPLRHWRQHPVSFIKEKETYARERALVFHGLDFNMITIKCLQKDYMYLAQKLVPMGAQIHMTMEERAEMLRQHTRQFTKEDIARKFRTPSS</sequence>
<feature type="transmembrane region" description="Helical" evidence="2">
    <location>
        <begin position="345"/>
        <end position="370"/>
    </location>
</feature>
<reference evidence="5" key="4">
    <citation type="journal article" date="2015" name="G3 (Bethesda)">
        <title>Genome sequences of three phytopathogenic species of the Magnaporthaceae family of fungi.</title>
        <authorList>
            <person name="Okagaki L.H."/>
            <person name="Nunes C.C."/>
            <person name="Sailsbery J."/>
            <person name="Clay B."/>
            <person name="Brown D."/>
            <person name="John T."/>
            <person name="Oh Y."/>
            <person name="Young N."/>
            <person name="Fitzgerald M."/>
            <person name="Haas B.J."/>
            <person name="Zeng Q."/>
            <person name="Young S."/>
            <person name="Adiconis X."/>
            <person name="Fan L."/>
            <person name="Levin J.Z."/>
            <person name="Mitchell T.K."/>
            <person name="Okubara P.A."/>
            <person name="Farman M.L."/>
            <person name="Kohn L.M."/>
            <person name="Birren B."/>
            <person name="Ma L.-J."/>
            <person name="Dean R.A."/>
        </authorList>
    </citation>
    <scope>NUCLEOTIDE SEQUENCE</scope>
    <source>
        <strain evidence="5">ATCC 64411 / 73-15</strain>
    </source>
</reference>
<protein>
    <recommendedName>
        <fullName evidence="3">Fatty acid desaturase domain-containing protein</fullName>
    </recommendedName>
</protein>
<organism evidence="5 6">
    <name type="scientific">Magnaporthiopsis poae (strain ATCC 64411 / 73-15)</name>
    <name type="common">Kentucky bluegrass fungus</name>
    <name type="synonym">Magnaporthe poae</name>
    <dbReference type="NCBI Taxonomy" id="644358"/>
    <lineage>
        <taxon>Eukaryota</taxon>
        <taxon>Fungi</taxon>
        <taxon>Dikarya</taxon>
        <taxon>Ascomycota</taxon>
        <taxon>Pezizomycotina</taxon>
        <taxon>Sordariomycetes</taxon>
        <taxon>Sordariomycetidae</taxon>
        <taxon>Magnaporthales</taxon>
        <taxon>Magnaporthaceae</taxon>
        <taxon>Magnaporthiopsis</taxon>
    </lineage>
</organism>
<feature type="region of interest" description="Disordered" evidence="1">
    <location>
        <begin position="38"/>
        <end position="121"/>
    </location>
</feature>
<dbReference type="PANTHER" id="PTHR36459">
    <property type="entry name" value="ORF"/>
    <property type="match status" value="1"/>
</dbReference>
<dbReference type="Pfam" id="PF00487">
    <property type="entry name" value="FA_desaturase"/>
    <property type="match status" value="1"/>
</dbReference>
<dbReference type="OrthoDB" id="1470350at2759"/>
<dbReference type="GO" id="GO:0006629">
    <property type="term" value="P:lipid metabolic process"/>
    <property type="evidence" value="ECO:0007669"/>
    <property type="project" value="InterPro"/>
</dbReference>
<keyword evidence="2" id="KW-1133">Transmembrane helix</keyword>
<dbReference type="eggNOG" id="ENOG502RXW6">
    <property type="taxonomic scope" value="Eukaryota"/>
</dbReference>
<feature type="transmembrane region" description="Helical" evidence="2">
    <location>
        <begin position="189"/>
        <end position="211"/>
    </location>
</feature>
<dbReference type="OMA" id="MTGNWGQ"/>
<dbReference type="InterPro" id="IPR005804">
    <property type="entry name" value="FA_desaturase_dom"/>
</dbReference>
<dbReference type="STRING" id="644358.A0A0C4E1N8"/>
<evidence type="ECO:0000256" key="2">
    <source>
        <dbReference type="SAM" id="Phobius"/>
    </source>
</evidence>
<evidence type="ECO:0000259" key="3">
    <source>
        <dbReference type="Pfam" id="PF00487"/>
    </source>
</evidence>
<dbReference type="EMBL" id="GL876970">
    <property type="protein sequence ID" value="KLU87302.1"/>
    <property type="molecule type" value="Genomic_DNA"/>
</dbReference>
<dbReference type="PANTHER" id="PTHR36459:SF1">
    <property type="entry name" value="FATTY ACID DESATURASE DOMAIN-CONTAINING PROTEIN-RELATED"/>
    <property type="match status" value="1"/>
</dbReference>
<accession>A0A0C4E1N8</accession>
<dbReference type="EnsemblFungi" id="MAPG_06303T0">
    <property type="protein sequence ID" value="MAPG_06303T0"/>
    <property type="gene ID" value="MAPG_06303"/>
</dbReference>
<reference evidence="4" key="3">
    <citation type="submission" date="2011-03" db="EMBL/GenBank/DDBJ databases">
        <title>Annotation of Magnaporthe poae ATCC 64411.</title>
        <authorList>
            <person name="Ma L.-J."/>
            <person name="Dead R."/>
            <person name="Young S.K."/>
            <person name="Zeng Q."/>
            <person name="Gargeya S."/>
            <person name="Fitzgerald M."/>
            <person name="Haas B."/>
            <person name="Abouelleil A."/>
            <person name="Alvarado L."/>
            <person name="Arachchi H.M."/>
            <person name="Berlin A."/>
            <person name="Brown A."/>
            <person name="Chapman S.B."/>
            <person name="Chen Z."/>
            <person name="Dunbar C."/>
            <person name="Freedman E."/>
            <person name="Gearin G."/>
            <person name="Gellesch M."/>
            <person name="Goldberg J."/>
            <person name="Griggs A."/>
            <person name="Gujja S."/>
            <person name="Heiman D."/>
            <person name="Howarth C."/>
            <person name="Larson L."/>
            <person name="Lui A."/>
            <person name="MacDonald P.J.P."/>
            <person name="Mehta T."/>
            <person name="Montmayeur A."/>
            <person name="Murphy C."/>
            <person name="Neiman D."/>
            <person name="Pearson M."/>
            <person name="Priest M."/>
            <person name="Roberts A."/>
            <person name="Saif S."/>
            <person name="Shea T."/>
            <person name="Shenoy N."/>
            <person name="Sisk P."/>
            <person name="Stolte C."/>
            <person name="Sykes S."/>
            <person name="Yandava C."/>
            <person name="Wortman J."/>
            <person name="Nusbaum C."/>
            <person name="Birren B."/>
        </authorList>
    </citation>
    <scope>NUCLEOTIDE SEQUENCE</scope>
    <source>
        <strain evidence="4">ATCC 64411</strain>
    </source>
</reference>
<feature type="transmembrane region" description="Helical" evidence="2">
    <location>
        <begin position="308"/>
        <end position="325"/>
    </location>
</feature>
<dbReference type="AlphaFoldDB" id="A0A0C4E1N8"/>
<evidence type="ECO:0000313" key="6">
    <source>
        <dbReference type="Proteomes" id="UP000011715"/>
    </source>
</evidence>